<evidence type="ECO:0000313" key="2">
    <source>
        <dbReference type="Proteomes" id="UP000198597"/>
    </source>
</evidence>
<dbReference type="AlphaFoldDB" id="A0A1H0V367"/>
<dbReference type="RefSeq" id="WP_242874003.1">
    <property type="nucleotide sequence ID" value="NZ_FNJM01000014.1"/>
</dbReference>
<gene>
    <name evidence="1" type="ORF">SAMN04488529_11422</name>
</gene>
<evidence type="ECO:0008006" key="3">
    <source>
        <dbReference type="Google" id="ProtNLM"/>
    </source>
</evidence>
<organism evidence="1 2">
    <name type="scientific">Clostridium gasigenes</name>
    <dbReference type="NCBI Taxonomy" id="94869"/>
    <lineage>
        <taxon>Bacteria</taxon>
        <taxon>Bacillati</taxon>
        <taxon>Bacillota</taxon>
        <taxon>Clostridia</taxon>
        <taxon>Eubacteriales</taxon>
        <taxon>Clostridiaceae</taxon>
        <taxon>Clostridium</taxon>
    </lineage>
</organism>
<proteinExistence type="predicted"/>
<sequence>MKKTNMNIRIDFFQSDLIQAIGAGIYEISIYKNNQSKVLYIGESVFVLVRCASHLYELNKKPEYFGFTEETIGDSSVTLKFRLLEKEDKKDLRKKRETELIKDKKPLSQSGISDYQKSVEDKILELTSFLN</sequence>
<name>A0A1H0V367_9CLOT</name>
<evidence type="ECO:0000313" key="1">
    <source>
        <dbReference type="EMBL" id="SDP72962.1"/>
    </source>
</evidence>
<protein>
    <recommendedName>
        <fullName evidence="3">GIY-YIG domain-containing protein</fullName>
    </recommendedName>
</protein>
<dbReference type="EMBL" id="FNJM01000014">
    <property type="protein sequence ID" value="SDP72962.1"/>
    <property type="molecule type" value="Genomic_DNA"/>
</dbReference>
<reference evidence="1 2" key="1">
    <citation type="submission" date="2016-10" db="EMBL/GenBank/DDBJ databases">
        <authorList>
            <person name="de Groot N.N."/>
        </authorList>
    </citation>
    <scope>NUCLEOTIDE SEQUENCE [LARGE SCALE GENOMIC DNA]</scope>
    <source>
        <strain evidence="1 2">DSM 12272</strain>
    </source>
</reference>
<keyword evidence="2" id="KW-1185">Reference proteome</keyword>
<accession>A0A1H0V367</accession>
<dbReference type="Proteomes" id="UP000198597">
    <property type="component" value="Unassembled WGS sequence"/>
</dbReference>